<accession>A0A9P5I805</accession>
<organism evidence="1 2">
    <name type="scientific">Botrytis byssoidea</name>
    <dbReference type="NCBI Taxonomy" id="139641"/>
    <lineage>
        <taxon>Eukaryota</taxon>
        <taxon>Fungi</taxon>
        <taxon>Dikarya</taxon>
        <taxon>Ascomycota</taxon>
        <taxon>Pezizomycotina</taxon>
        <taxon>Leotiomycetes</taxon>
        <taxon>Helotiales</taxon>
        <taxon>Sclerotiniaceae</taxon>
        <taxon>Botrytis</taxon>
    </lineage>
</organism>
<reference evidence="1 2" key="1">
    <citation type="journal article" date="2020" name="Genome Biol. Evol.">
        <title>Comparative genomics of Sclerotiniaceae.</title>
        <authorList>
            <person name="Valero Jimenez C.A."/>
            <person name="Steentjes M."/>
            <person name="Scholten O.E."/>
            <person name="Van Kan J.A.L."/>
        </authorList>
    </citation>
    <scope>NUCLEOTIDE SEQUENCE [LARGE SCALE GENOMIC DNA]</scope>
    <source>
        <strain evidence="1 2">MUCL 94</strain>
    </source>
</reference>
<evidence type="ECO:0000313" key="1">
    <source>
        <dbReference type="EMBL" id="KAF7928089.1"/>
    </source>
</evidence>
<evidence type="ECO:0000313" key="2">
    <source>
        <dbReference type="Proteomes" id="UP000710849"/>
    </source>
</evidence>
<proteinExistence type="predicted"/>
<dbReference type="EMBL" id="RCSW01000024">
    <property type="protein sequence ID" value="KAF7928089.1"/>
    <property type="molecule type" value="Genomic_DNA"/>
</dbReference>
<comment type="caution">
    <text evidence="1">The sequence shown here is derived from an EMBL/GenBank/DDBJ whole genome shotgun (WGS) entry which is preliminary data.</text>
</comment>
<protein>
    <submittedName>
        <fullName evidence="1">Uncharacterized protein</fullName>
    </submittedName>
</protein>
<name>A0A9P5I805_9HELO</name>
<gene>
    <name evidence="1" type="ORF">EAE97_009887</name>
</gene>
<dbReference type="AlphaFoldDB" id="A0A9P5I805"/>
<dbReference type="Proteomes" id="UP000710849">
    <property type="component" value="Unassembled WGS sequence"/>
</dbReference>
<dbReference type="GeneID" id="62153475"/>
<sequence>MAFFGSAISKVVASVATLENETTLALSSLNLDFKLIKLEAPIEYKGVGVSIFSARKHNAETGGLYKTARKLEDSFHSKIPLDSDYPIMFEEDDLVAADNWD</sequence>
<keyword evidence="2" id="KW-1185">Reference proteome</keyword>
<dbReference type="RefSeq" id="XP_038728769.1">
    <property type="nucleotide sequence ID" value="XM_038880402.1"/>
</dbReference>